<dbReference type="RefSeq" id="WP_166272823.1">
    <property type="nucleotide sequence ID" value="NZ_JAAFGS010000001.1"/>
</dbReference>
<evidence type="ECO:0000313" key="2">
    <source>
        <dbReference type="EMBL" id="NGZ74562.1"/>
    </source>
</evidence>
<name>A0ABX0F986_9BACL</name>
<dbReference type="EMBL" id="JAAFGS010000001">
    <property type="protein sequence ID" value="NGZ74562.1"/>
    <property type="molecule type" value="Genomic_DNA"/>
</dbReference>
<organism evidence="2 3">
    <name type="scientific">Saccharibacillus alkalitolerans</name>
    <dbReference type="NCBI Taxonomy" id="2705290"/>
    <lineage>
        <taxon>Bacteria</taxon>
        <taxon>Bacillati</taxon>
        <taxon>Bacillota</taxon>
        <taxon>Bacilli</taxon>
        <taxon>Bacillales</taxon>
        <taxon>Paenibacillaceae</taxon>
        <taxon>Saccharibacillus</taxon>
    </lineage>
</organism>
<comment type="caution">
    <text evidence="2">The sequence shown here is derived from an EMBL/GenBank/DDBJ whole genome shotgun (WGS) entry which is preliminary data.</text>
</comment>
<protein>
    <submittedName>
        <fullName evidence="2">Uncharacterized protein</fullName>
    </submittedName>
</protein>
<evidence type="ECO:0000313" key="3">
    <source>
        <dbReference type="Proteomes" id="UP000800303"/>
    </source>
</evidence>
<proteinExistence type="predicted"/>
<accession>A0ABX0F986</accession>
<sequence length="276" mass="31679">MSESTAHGWEGLNDRTTNAGEEESMLCERYAPYLMFDLREPFLPNLVGFTRLETNDESPSYPRSFENADPRTDFILEYAIWWDYEIGHLYQLEQVWVYVGPNGEVLDCEATFHGKILKGLLRNRSNLSDGTHVRLFVQPGKHALSPMPEMFELLPDLYLAAGPRAGSDGLYAGGELACLVPTGDEVEEIHARVRRYLRSFAFKPALEYTECRLLSEQFLPWRELREAIPLRLADRLLELELIFARDGLRGSEESAAERRMRRSRESGEGAEREEAR</sequence>
<reference evidence="2 3" key="1">
    <citation type="submission" date="2020-01" db="EMBL/GenBank/DDBJ databases">
        <title>Polyphasic characterisation and genomic insights into a novel alkali tolerant bacterium VR-M41.</title>
        <authorList>
            <person name="Vemuluri V.R."/>
        </authorList>
    </citation>
    <scope>NUCLEOTIDE SEQUENCE [LARGE SCALE GENOMIC DNA]</scope>
    <source>
        <strain evidence="2 3">VR-M41</strain>
    </source>
</reference>
<dbReference type="Proteomes" id="UP000800303">
    <property type="component" value="Unassembled WGS sequence"/>
</dbReference>
<feature type="region of interest" description="Disordered" evidence="1">
    <location>
        <begin position="251"/>
        <end position="276"/>
    </location>
</feature>
<evidence type="ECO:0000256" key="1">
    <source>
        <dbReference type="SAM" id="MobiDB-lite"/>
    </source>
</evidence>
<keyword evidence="3" id="KW-1185">Reference proteome</keyword>
<gene>
    <name evidence="2" type="ORF">GYN08_04470</name>
</gene>